<feature type="compositionally biased region" description="Low complexity" evidence="1">
    <location>
        <begin position="212"/>
        <end position="236"/>
    </location>
</feature>
<dbReference type="Proteomes" id="UP000242877">
    <property type="component" value="Unassembled WGS sequence"/>
</dbReference>
<name>A0A167XQH4_9EURO</name>
<dbReference type="AlphaFoldDB" id="A0A167XQH4"/>
<evidence type="ECO:0000313" key="3">
    <source>
        <dbReference type="Proteomes" id="UP000242877"/>
    </source>
</evidence>
<proteinExistence type="predicted"/>
<feature type="compositionally biased region" description="Basic and acidic residues" evidence="1">
    <location>
        <begin position="412"/>
        <end position="426"/>
    </location>
</feature>
<feature type="compositionally biased region" description="Polar residues" evidence="1">
    <location>
        <begin position="281"/>
        <end position="308"/>
    </location>
</feature>
<feature type="region of interest" description="Disordered" evidence="1">
    <location>
        <begin position="208"/>
        <end position="439"/>
    </location>
</feature>
<feature type="region of interest" description="Disordered" evidence="1">
    <location>
        <begin position="1"/>
        <end position="30"/>
    </location>
</feature>
<feature type="compositionally biased region" description="Low complexity" evidence="1">
    <location>
        <begin position="339"/>
        <end position="351"/>
    </location>
</feature>
<comment type="caution">
    <text evidence="2">The sequence shown here is derived from an EMBL/GenBank/DDBJ whole genome shotgun (WGS) entry which is preliminary data.</text>
</comment>
<reference evidence="2 3" key="1">
    <citation type="journal article" date="2016" name="Genome Biol. Evol.">
        <title>Divergent and convergent evolution of fungal pathogenicity.</title>
        <authorList>
            <person name="Shang Y."/>
            <person name="Xiao G."/>
            <person name="Zheng P."/>
            <person name="Cen K."/>
            <person name="Zhan S."/>
            <person name="Wang C."/>
        </authorList>
    </citation>
    <scope>NUCLEOTIDE SEQUENCE [LARGE SCALE GENOMIC DNA]</scope>
    <source>
        <strain evidence="2 3">ARSEF 7405</strain>
    </source>
</reference>
<dbReference type="OrthoDB" id="4204700at2759"/>
<evidence type="ECO:0008006" key="4">
    <source>
        <dbReference type="Google" id="ProtNLM"/>
    </source>
</evidence>
<gene>
    <name evidence="2" type="ORF">AAP_03877</name>
</gene>
<accession>A0A167XQH4</accession>
<dbReference type="VEuPathDB" id="FungiDB:AAP_03877"/>
<protein>
    <recommendedName>
        <fullName evidence="4">Endo-1,3(4)-beta-glucanase</fullName>
    </recommendedName>
</protein>
<feature type="compositionally biased region" description="Polar residues" evidence="1">
    <location>
        <begin position="237"/>
        <end position="254"/>
    </location>
</feature>
<organism evidence="2 3">
    <name type="scientific">Ascosphaera apis ARSEF 7405</name>
    <dbReference type="NCBI Taxonomy" id="392613"/>
    <lineage>
        <taxon>Eukaryota</taxon>
        <taxon>Fungi</taxon>
        <taxon>Dikarya</taxon>
        <taxon>Ascomycota</taxon>
        <taxon>Pezizomycotina</taxon>
        <taxon>Eurotiomycetes</taxon>
        <taxon>Eurotiomycetidae</taxon>
        <taxon>Onygenales</taxon>
        <taxon>Ascosphaeraceae</taxon>
        <taxon>Ascosphaera</taxon>
    </lineage>
</organism>
<dbReference type="EMBL" id="AZGZ01000017">
    <property type="protein sequence ID" value="KZZ90347.1"/>
    <property type="molecule type" value="Genomic_DNA"/>
</dbReference>
<keyword evidence="3" id="KW-1185">Reference proteome</keyword>
<sequence>MVAESDFHYQEPVGNEANGPTDPNDPRSRFRAYPARIDMPEISSLSSILLLFPKRIYERQVSRQICDNVDLGMDLVGRSLSQEETDAFVSQAELLVKGPRQGAMIGLLAANLLSFAPLRRALVRPHTIDLAKMSLREIPFTKLGVTSGFGIFTGAVFGNVWAAANASRNLLSDERLKQFRNDRKYQDPDVILKRVRERAMMKKGYAPGVMADGSQRQQQGRQQQQQQQDDGSPQSGFYDTSTAGPYSLSPNEASPTVVDDGTGGSKIISDINTQRQRDEYNTQSRPYYNQSYSNQDFSGQQYTGQQEQDLPPAKVDGGMDFFEADSDTSADPDSPRFKQSAATGGQQQGSAWDRLRSAAQQENGVSVPAQRNRRQQINVTSQGPEFKGYMGSGATRASGGFDQYGGYSNKADAQKEFDELLEKERQLGSGADRSSGPKW</sequence>
<evidence type="ECO:0000256" key="1">
    <source>
        <dbReference type="SAM" id="MobiDB-lite"/>
    </source>
</evidence>
<evidence type="ECO:0000313" key="2">
    <source>
        <dbReference type="EMBL" id="KZZ90347.1"/>
    </source>
</evidence>